<accession>A0AAW0N9Y6</accession>
<dbReference type="AlphaFoldDB" id="A0AAW0N9Y6"/>
<dbReference type="Proteomes" id="UP001460270">
    <property type="component" value="Unassembled WGS sequence"/>
</dbReference>
<sequence length="186" mass="21456">MACVYERCPGASGAVFGVSISVCYIYHTRVLVSSEPRLENHRSAQSWWSVEQQQRLENHRSAQSWWSVEQQQRLENHRSAQSWWSSSSVWRTTGALSPGGAAAASGEPQERSVLVEQQQRLENHRRAQSWWSVEQRLENHRRAQSWWSVEQQQQRLENHRSAQSWWSSSSVWRTTGALSPGGAWSP</sequence>
<gene>
    <name evidence="1" type="ORF">WMY93_024572</name>
</gene>
<protein>
    <submittedName>
        <fullName evidence="1">Uncharacterized protein</fullName>
    </submittedName>
</protein>
<reference evidence="2" key="1">
    <citation type="submission" date="2024-04" db="EMBL/GenBank/DDBJ databases">
        <title>Salinicola lusitanus LLJ914,a marine bacterium isolated from the Okinawa Trough.</title>
        <authorList>
            <person name="Li J."/>
        </authorList>
    </citation>
    <scope>NUCLEOTIDE SEQUENCE [LARGE SCALE GENOMIC DNA]</scope>
</reference>
<keyword evidence="2" id="KW-1185">Reference proteome</keyword>
<evidence type="ECO:0000313" key="2">
    <source>
        <dbReference type="Proteomes" id="UP001460270"/>
    </source>
</evidence>
<name>A0AAW0N9Y6_9GOBI</name>
<dbReference type="EMBL" id="JBBPFD010000018">
    <property type="protein sequence ID" value="KAK7889012.1"/>
    <property type="molecule type" value="Genomic_DNA"/>
</dbReference>
<comment type="caution">
    <text evidence="1">The sequence shown here is derived from an EMBL/GenBank/DDBJ whole genome shotgun (WGS) entry which is preliminary data.</text>
</comment>
<proteinExistence type="predicted"/>
<evidence type="ECO:0000313" key="1">
    <source>
        <dbReference type="EMBL" id="KAK7889012.1"/>
    </source>
</evidence>
<organism evidence="1 2">
    <name type="scientific">Mugilogobius chulae</name>
    <name type="common">yellowstripe goby</name>
    <dbReference type="NCBI Taxonomy" id="88201"/>
    <lineage>
        <taxon>Eukaryota</taxon>
        <taxon>Metazoa</taxon>
        <taxon>Chordata</taxon>
        <taxon>Craniata</taxon>
        <taxon>Vertebrata</taxon>
        <taxon>Euteleostomi</taxon>
        <taxon>Actinopterygii</taxon>
        <taxon>Neopterygii</taxon>
        <taxon>Teleostei</taxon>
        <taxon>Neoteleostei</taxon>
        <taxon>Acanthomorphata</taxon>
        <taxon>Gobiaria</taxon>
        <taxon>Gobiiformes</taxon>
        <taxon>Gobioidei</taxon>
        <taxon>Gobiidae</taxon>
        <taxon>Gobionellinae</taxon>
        <taxon>Mugilogobius</taxon>
    </lineage>
</organism>